<keyword evidence="3" id="KW-1185">Reference proteome</keyword>
<evidence type="ECO:0000256" key="1">
    <source>
        <dbReference type="SAM" id="Phobius"/>
    </source>
</evidence>
<organism evidence="2 3">
    <name type="scientific">Caenorhabditis elegans</name>
    <dbReference type="NCBI Taxonomy" id="6239"/>
    <lineage>
        <taxon>Eukaryota</taxon>
        <taxon>Metazoa</taxon>
        <taxon>Ecdysozoa</taxon>
        <taxon>Nematoda</taxon>
        <taxon>Chromadorea</taxon>
        <taxon>Rhabditida</taxon>
        <taxon>Rhabditina</taxon>
        <taxon>Rhabditomorpha</taxon>
        <taxon>Rhabditoidea</taxon>
        <taxon>Rhabditidae</taxon>
        <taxon>Peloderinae</taxon>
        <taxon>Caenorhabditis</taxon>
    </lineage>
</organism>
<name>Q20802_CAEEL</name>
<dbReference type="GeneID" id="179614"/>
<dbReference type="eggNOG" id="ENOG502TGW1">
    <property type="taxonomic scope" value="Eukaryota"/>
</dbReference>
<proteinExistence type="evidence at protein level"/>
<dbReference type="AGR" id="WB:WBGene00010080"/>
<keyword evidence="1" id="KW-0472">Membrane</keyword>
<dbReference type="OMA" id="KLIRPCF"/>
<evidence type="ECO:0007829" key="5">
    <source>
        <dbReference type="PeptideAtlas" id="Q20802"/>
    </source>
</evidence>
<dbReference type="Bgee" id="WBGene00010080">
    <property type="expression patterns" value="Expressed in adult organism and 3 other cell types or tissues"/>
</dbReference>
<dbReference type="CTD" id="179614"/>
<dbReference type="EMBL" id="BX284605">
    <property type="protein sequence ID" value="CAA96660.1"/>
    <property type="molecule type" value="Genomic_DNA"/>
</dbReference>
<keyword evidence="1" id="KW-1133">Transmembrane helix</keyword>
<gene>
    <name evidence="2" type="ORF">CELE_F55A11.7</name>
    <name evidence="2 4" type="ORF">F55A11.7</name>
</gene>
<feature type="transmembrane region" description="Helical" evidence="1">
    <location>
        <begin position="262"/>
        <end position="290"/>
    </location>
</feature>
<dbReference type="PaxDb" id="6239-F55A11.7"/>
<dbReference type="OrthoDB" id="5857557at2759"/>
<dbReference type="STRING" id="6239.F55A11.7.1"/>
<dbReference type="InParanoid" id="Q20802"/>
<dbReference type="UCSC" id="F55A11.7">
    <property type="organism name" value="c. elegans"/>
</dbReference>
<dbReference type="RefSeq" id="NP_505973.1">
    <property type="nucleotide sequence ID" value="NM_073572.5"/>
</dbReference>
<dbReference type="AlphaFoldDB" id="Q20802"/>
<dbReference type="HOGENOM" id="CLU_792820_0_0_1"/>
<dbReference type="PIR" id="T22692">
    <property type="entry name" value="T22692"/>
</dbReference>
<reference evidence="2 3" key="1">
    <citation type="journal article" date="1998" name="Science">
        <title>Genome sequence of the nematode C. elegans: a platform for investigating biology.</title>
        <authorList>
            <consortium name="The C. elegans sequencing consortium"/>
            <person name="Sulson J.E."/>
            <person name="Waterston R."/>
        </authorList>
    </citation>
    <scope>NUCLEOTIDE SEQUENCE [LARGE SCALE GENOMIC DNA]</scope>
    <source>
        <strain evidence="2 3">Bristol N2</strain>
    </source>
</reference>
<evidence type="ECO:0000313" key="2">
    <source>
        <dbReference type="EMBL" id="CAA96660.1"/>
    </source>
</evidence>
<keyword evidence="5" id="KW-1267">Proteomics identification</keyword>
<dbReference type="KEGG" id="cel:CELE_F55A11.7"/>
<evidence type="ECO:0000313" key="4">
    <source>
        <dbReference type="WormBase" id="F55A11.7"/>
    </source>
</evidence>
<accession>Q20802</accession>
<dbReference type="FunCoup" id="Q20802">
    <property type="interactions" value="1265"/>
</dbReference>
<dbReference type="PeptideAtlas" id="Q20802"/>
<protein>
    <submittedName>
        <fullName evidence="2">RING-CH-type domain-containing protein</fullName>
    </submittedName>
</protein>
<dbReference type="WormBase" id="F55A11.7">
    <property type="protein sequence ID" value="CE20873"/>
    <property type="gene ID" value="WBGene00010080"/>
</dbReference>
<evidence type="ECO:0000313" key="3">
    <source>
        <dbReference type="Proteomes" id="UP000001940"/>
    </source>
</evidence>
<feature type="transmembrane region" description="Helical" evidence="1">
    <location>
        <begin position="233"/>
        <end position="256"/>
    </location>
</feature>
<keyword evidence="1" id="KW-0812">Transmembrane</keyword>
<sequence>MDAEAYFPADISVVPRDETNVTAPTTEEEKKAASVPMTSLMNGRRRRDPTLLSTILEVPSTSSLLPADASIFCLLCQNKIRPTSPNFVKPCQCPLVFVHTTCAIDNEAFFGTNCTQCHQMYRPEQATPRQSPTKTTRPVFTTKTPTKTSLPYNLESGTSCVLCLNQKYQNPEWSEQNDAKLIRPCFCGTLVHHGCITERLKLEKTCQWCEVKYRYFKYGSFVDFCRRYYIQHLCYVFLFAFVLTMFGIAFHGSLIFHETVEFATIVLSVLAFFFFVLFVGACIFTINHTIVTRLPRFRRRYGNITVVPYDPDVRSKKEVLRSLKAAQSESFNERENTPLNPPKNLTDMSLEAIRSDSGDLSIGQQMFGITSNARIFSSTPLTHKTKMSVFGNSEA</sequence>
<dbReference type="Proteomes" id="UP000001940">
    <property type="component" value="Chromosome V"/>
</dbReference>